<evidence type="ECO:0000259" key="2">
    <source>
        <dbReference type="PROSITE" id="PS51746"/>
    </source>
</evidence>
<reference evidence="5" key="2">
    <citation type="submission" date="2012-11" db="EMBL/GenBank/DDBJ databases">
        <authorList>
            <person name="Kuo A."/>
            <person name="Curtis B.A."/>
            <person name="Tanifuji G."/>
            <person name="Burki F."/>
            <person name="Gruber A."/>
            <person name="Irimia M."/>
            <person name="Maruyama S."/>
            <person name="Arias M.C."/>
            <person name="Ball S.G."/>
            <person name="Gile G.H."/>
            <person name="Hirakawa Y."/>
            <person name="Hopkins J.F."/>
            <person name="Rensing S.A."/>
            <person name="Schmutz J."/>
            <person name="Symeonidi A."/>
            <person name="Elias M."/>
            <person name="Eveleigh R.J."/>
            <person name="Herman E.K."/>
            <person name="Klute M.J."/>
            <person name="Nakayama T."/>
            <person name="Obornik M."/>
            <person name="Reyes-Prieto A."/>
            <person name="Armbrust E.V."/>
            <person name="Aves S.J."/>
            <person name="Beiko R.G."/>
            <person name="Coutinho P."/>
            <person name="Dacks J.B."/>
            <person name="Durnford D.G."/>
            <person name="Fast N.M."/>
            <person name="Green B.R."/>
            <person name="Grisdale C."/>
            <person name="Hempe F."/>
            <person name="Henrissat B."/>
            <person name="Hoppner M.P."/>
            <person name="Ishida K.-I."/>
            <person name="Kim E."/>
            <person name="Koreny L."/>
            <person name="Kroth P.G."/>
            <person name="Liu Y."/>
            <person name="Malik S.-B."/>
            <person name="Maier U.G."/>
            <person name="McRose D."/>
            <person name="Mock T."/>
            <person name="Neilson J.A."/>
            <person name="Onodera N.T."/>
            <person name="Poole A.M."/>
            <person name="Pritham E.J."/>
            <person name="Richards T.A."/>
            <person name="Rocap G."/>
            <person name="Roy S.W."/>
            <person name="Sarai C."/>
            <person name="Schaack S."/>
            <person name="Shirato S."/>
            <person name="Slamovits C.H."/>
            <person name="Spencer D.F."/>
            <person name="Suzuki S."/>
            <person name="Worden A.Z."/>
            <person name="Zauner S."/>
            <person name="Barry K."/>
            <person name="Bell C."/>
            <person name="Bharti A.K."/>
            <person name="Crow J.A."/>
            <person name="Grimwood J."/>
            <person name="Kramer R."/>
            <person name="Lindquist E."/>
            <person name="Lucas S."/>
            <person name="Salamov A."/>
            <person name="McFadden G.I."/>
            <person name="Lane C.E."/>
            <person name="Keeling P.J."/>
            <person name="Gray M.W."/>
            <person name="Grigoriev I.V."/>
            <person name="Archibald J.M."/>
        </authorList>
    </citation>
    <scope>NUCLEOTIDE SEQUENCE</scope>
    <source>
        <strain evidence="5">CCMP2712</strain>
    </source>
</reference>
<keyword evidence="1" id="KW-0464">Manganese</keyword>
<dbReference type="HOGENOM" id="CLU_029404_5_0_1"/>
<dbReference type="GO" id="GO:0046872">
    <property type="term" value="F:metal ion binding"/>
    <property type="evidence" value="ECO:0007669"/>
    <property type="project" value="UniProtKB-UniRule"/>
</dbReference>
<dbReference type="OMA" id="CAYVTHA"/>
<evidence type="ECO:0000256" key="1">
    <source>
        <dbReference type="RuleBase" id="RU366020"/>
    </source>
</evidence>
<dbReference type="STRING" id="905079.L1JA03"/>
<evidence type="ECO:0000313" key="3">
    <source>
        <dbReference type="EMBL" id="EKX45368.1"/>
    </source>
</evidence>
<evidence type="ECO:0000313" key="5">
    <source>
        <dbReference type="Proteomes" id="UP000011087"/>
    </source>
</evidence>
<dbReference type="PROSITE" id="PS51746">
    <property type="entry name" value="PPM_2"/>
    <property type="match status" value="1"/>
</dbReference>
<sequence>MAGIRAKIAMVAVAATMATRTEAFLAPHGLSPMLAKSTASFKSVRPALRESRQGHVALRMGFFDAFKSATEKLIGAEEANLPNMAPQLTSVSTGPLTWTAGVSEIADPRHAMEDAWFAGDYDYGVFDGVTGAQKSEFGDLYSYQLSGTTYGILQRQREQKKAVDPLVALDGAYSALNDALTVGSSTACVVSVDTKSEPGYTILKGANVGDSGIKVVRKGQDGQMKVVYQTVPQMHYFNCPFQLGGNSPDTVDLATRIRVPLASGDIVIIASDGLYDNVYDSQIIDLLEATEGQGPNAMAQALVGYARQVQEDPQVVVPYGLEAQAAGKSWTGGKLDDTAAIVLQF</sequence>
<comment type="cofactor">
    <cofactor evidence="1">
        <name>Mg(2+)</name>
        <dbReference type="ChEBI" id="CHEBI:18420"/>
    </cofactor>
</comment>
<dbReference type="InterPro" id="IPR039123">
    <property type="entry name" value="PPTC7"/>
</dbReference>
<dbReference type="RefSeq" id="XP_005832348.1">
    <property type="nucleotide sequence ID" value="XM_005832291.1"/>
</dbReference>
<dbReference type="OrthoDB" id="60843at2759"/>
<keyword evidence="1" id="KW-0904">Protein phosphatase</keyword>
<dbReference type="PANTHER" id="PTHR12320">
    <property type="entry name" value="PROTEIN PHOSPHATASE 2C"/>
    <property type="match status" value="1"/>
</dbReference>
<dbReference type="EC" id="3.1.3.16" evidence="1"/>
<dbReference type="SUPFAM" id="SSF81606">
    <property type="entry name" value="PP2C-like"/>
    <property type="match status" value="1"/>
</dbReference>
<dbReference type="InterPro" id="IPR001932">
    <property type="entry name" value="PPM-type_phosphatase-like_dom"/>
</dbReference>
<dbReference type="SMART" id="SM00332">
    <property type="entry name" value="PP2Cc"/>
    <property type="match status" value="1"/>
</dbReference>
<dbReference type="Proteomes" id="UP000011087">
    <property type="component" value="Unassembled WGS sequence"/>
</dbReference>
<dbReference type="Gene3D" id="3.60.40.10">
    <property type="entry name" value="PPM-type phosphatase domain"/>
    <property type="match status" value="1"/>
</dbReference>
<feature type="non-terminal residue" evidence="3">
    <location>
        <position position="1"/>
    </location>
</feature>
<accession>L1JA03</accession>
<dbReference type="EnsemblProtists" id="EKX45368">
    <property type="protein sequence ID" value="EKX45368"/>
    <property type="gene ID" value="GUITHDRAFT_152698"/>
</dbReference>
<comment type="catalytic activity">
    <reaction evidence="1">
        <text>O-phospho-L-threonyl-[protein] + H2O = L-threonyl-[protein] + phosphate</text>
        <dbReference type="Rhea" id="RHEA:47004"/>
        <dbReference type="Rhea" id="RHEA-COMP:11060"/>
        <dbReference type="Rhea" id="RHEA-COMP:11605"/>
        <dbReference type="ChEBI" id="CHEBI:15377"/>
        <dbReference type="ChEBI" id="CHEBI:30013"/>
        <dbReference type="ChEBI" id="CHEBI:43474"/>
        <dbReference type="ChEBI" id="CHEBI:61977"/>
        <dbReference type="EC" id="3.1.3.16"/>
    </reaction>
</comment>
<keyword evidence="5" id="KW-1185">Reference proteome</keyword>
<dbReference type="EMBL" id="JH992999">
    <property type="protein sequence ID" value="EKX45368.1"/>
    <property type="molecule type" value="Genomic_DNA"/>
</dbReference>
<dbReference type="GO" id="GO:0004722">
    <property type="term" value="F:protein serine/threonine phosphatase activity"/>
    <property type="evidence" value="ECO:0007669"/>
    <property type="project" value="UniProtKB-EC"/>
</dbReference>
<reference evidence="3 5" key="1">
    <citation type="journal article" date="2012" name="Nature">
        <title>Algal genomes reveal evolutionary mosaicism and the fate of nucleomorphs.</title>
        <authorList>
            <consortium name="DOE Joint Genome Institute"/>
            <person name="Curtis B.A."/>
            <person name="Tanifuji G."/>
            <person name="Burki F."/>
            <person name="Gruber A."/>
            <person name="Irimia M."/>
            <person name="Maruyama S."/>
            <person name="Arias M.C."/>
            <person name="Ball S.G."/>
            <person name="Gile G.H."/>
            <person name="Hirakawa Y."/>
            <person name="Hopkins J.F."/>
            <person name="Kuo A."/>
            <person name="Rensing S.A."/>
            <person name="Schmutz J."/>
            <person name="Symeonidi A."/>
            <person name="Elias M."/>
            <person name="Eveleigh R.J."/>
            <person name="Herman E.K."/>
            <person name="Klute M.J."/>
            <person name="Nakayama T."/>
            <person name="Obornik M."/>
            <person name="Reyes-Prieto A."/>
            <person name="Armbrust E.V."/>
            <person name="Aves S.J."/>
            <person name="Beiko R.G."/>
            <person name="Coutinho P."/>
            <person name="Dacks J.B."/>
            <person name="Durnford D.G."/>
            <person name="Fast N.M."/>
            <person name="Green B.R."/>
            <person name="Grisdale C.J."/>
            <person name="Hempel F."/>
            <person name="Henrissat B."/>
            <person name="Hoppner M.P."/>
            <person name="Ishida K."/>
            <person name="Kim E."/>
            <person name="Koreny L."/>
            <person name="Kroth P.G."/>
            <person name="Liu Y."/>
            <person name="Malik S.B."/>
            <person name="Maier U.G."/>
            <person name="McRose D."/>
            <person name="Mock T."/>
            <person name="Neilson J.A."/>
            <person name="Onodera N.T."/>
            <person name="Poole A.M."/>
            <person name="Pritham E.J."/>
            <person name="Richards T.A."/>
            <person name="Rocap G."/>
            <person name="Roy S.W."/>
            <person name="Sarai C."/>
            <person name="Schaack S."/>
            <person name="Shirato S."/>
            <person name="Slamovits C.H."/>
            <person name="Spencer D.F."/>
            <person name="Suzuki S."/>
            <person name="Worden A.Z."/>
            <person name="Zauner S."/>
            <person name="Barry K."/>
            <person name="Bell C."/>
            <person name="Bharti A.K."/>
            <person name="Crow J.A."/>
            <person name="Grimwood J."/>
            <person name="Kramer R."/>
            <person name="Lindquist E."/>
            <person name="Lucas S."/>
            <person name="Salamov A."/>
            <person name="McFadden G.I."/>
            <person name="Lane C.E."/>
            <person name="Keeling P.J."/>
            <person name="Gray M.W."/>
            <person name="Grigoriev I.V."/>
            <person name="Archibald J.M."/>
        </authorList>
    </citation>
    <scope>NUCLEOTIDE SEQUENCE</scope>
    <source>
        <strain evidence="3 5">CCMP2712</strain>
    </source>
</reference>
<comment type="catalytic activity">
    <reaction evidence="1">
        <text>O-phospho-L-seryl-[protein] + H2O = L-seryl-[protein] + phosphate</text>
        <dbReference type="Rhea" id="RHEA:20629"/>
        <dbReference type="Rhea" id="RHEA-COMP:9863"/>
        <dbReference type="Rhea" id="RHEA-COMP:11604"/>
        <dbReference type="ChEBI" id="CHEBI:15377"/>
        <dbReference type="ChEBI" id="CHEBI:29999"/>
        <dbReference type="ChEBI" id="CHEBI:43474"/>
        <dbReference type="ChEBI" id="CHEBI:83421"/>
        <dbReference type="EC" id="3.1.3.16"/>
    </reaction>
</comment>
<evidence type="ECO:0000313" key="4">
    <source>
        <dbReference type="EnsemblProtists" id="EKX45368"/>
    </source>
</evidence>
<protein>
    <recommendedName>
        <fullName evidence="1">Protein phosphatase</fullName>
        <ecNumber evidence="1">3.1.3.16</ecNumber>
    </recommendedName>
</protein>
<dbReference type="GeneID" id="17302129"/>
<dbReference type="eggNOG" id="KOG1379">
    <property type="taxonomic scope" value="Eukaryota"/>
</dbReference>
<keyword evidence="1" id="KW-0460">Magnesium</keyword>
<gene>
    <name evidence="3" type="ORF">GUITHDRAFT_152698</name>
</gene>
<comment type="similarity">
    <text evidence="1">Belongs to the PP2C family.</text>
</comment>
<keyword evidence="1" id="KW-0378">Hydrolase</keyword>
<dbReference type="AlphaFoldDB" id="L1JA03"/>
<comment type="cofactor">
    <cofactor evidence="1">
        <name>Mn(2+)</name>
        <dbReference type="ChEBI" id="CHEBI:29035"/>
    </cofactor>
</comment>
<proteinExistence type="inferred from homology"/>
<name>L1JA03_GUITC</name>
<feature type="domain" description="PPM-type phosphatase" evidence="2">
    <location>
        <begin position="99"/>
        <end position="345"/>
    </location>
</feature>
<keyword evidence="1" id="KW-0479">Metal-binding</keyword>
<dbReference type="PaxDb" id="55529-EKX45368"/>
<dbReference type="KEGG" id="gtt:GUITHDRAFT_152698"/>
<dbReference type="PANTHER" id="PTHR12320:SF1">
    <property type="entry name" value="PROTEIN PHOSPHATASE PTC7 HOMOLOG"/>
    <property type="match status" value="1"/>
</dbReference>
<organism evidence="3">
    <name type="scientific">Guillardia theta (strain CCMP2712)</name>
    <name type="common">Cryptophyte</name>
    <dbReference type="NCBI Taxonomy" id="905079"/>
    <lineage>
        <taxon>Eukaryota</taxon>
        <taxon>Cryptophyceae</taxon>
        <taxon>Pyrenomonadales</taxon>
        <taxon>Geminigeraceae</taxon>
        <taxon>Guillardia</taxon>
    </lineage>
</organism>
<reference evidence="4" key="3">
    <citation type="submission" date="2016-03" db="UniProtKB">
        <authorList>
            <consortium name="EnsemblProtists"/>
        </authorList>
    </citation>
    <scope>IDENTIFICATION</scope>
</reference>
<dbReference type="InterPro" id="IPR036457">
    <property type="entry name" value="PPM-type-like_dom_sf"/>
</dbReference>